<dbReference type="PANTHER" id="PTHR30193:SF37">
    <property type="entry name" value="INNER MEMBRANE ABC TRANSPORTER PERMEASE PROTEIN YCJO"/>
    <property type="match status" value="1"/>
</dbReference>
<reference evidence="9" key="1">
    <citation type="submission" date="2022-06" db="EMBL/GenBank/DDBJ databases">
        <title>Genome sequencing of Brevibacillus sp. BB3-R1.</title>
        <authorList>
            <person name="Heo J."/>
            <person name="Lee D."/>
            <person name="Won M."/>
            <person name="Han B.-H."/>
            <person name="Hong S.-B."/>
            <person name="Kwon S.-W."/>
        </authorList>
    </citation>
    <scope>NUCLEOTIDE SEQUENCE</scope>
    <source>
        <strain evidence="9">BB3-R1</strain>
    </source>
</reference>
<dbReference type="RefSeq" id="WP_251872706.1">
    <property type="nucleotide sequence ID" value="NZ_CP098755.1"/>
</dbReference>
<evidence type="ECO:0000256" key="1">
    <source>
        <dbReference type="ARBA" id="ARBA00004651"/>
    </source>
</evidence>
<keyword evidence="3" id="KW-1003">Cell membrane</keyword>
<dbReference type="SUPFAM" id="SSF161098">
    <property type="entry name" value="MetI-like"/>
    <property type="match status" value="1"/>
</dbReference>
<dbReference type="PROSITE" id="PS50928">
    <property type="entry name" value="ABC_TM1"/>
    <property type="match status" value="1"/>
</dbReference>
<protein>
    <submittedName>
        <fullName evidence="9">Sugar ABC transporter permease</fullName>
    </submittedName>
</protein>
<evidence type="ECO:0000256" key="2">
    <source>
        <dbReference type="ARBA" id="ARBA00022448"/>
    </source>
</evidence>
<sequence length="296" mass="34075">MGRTQRANWKINIYAWLLLLPSLIFLILFTFYPVLQTVILSFHQADLGTPEPFFNGGENYRQMLEDEVFWKVLTNNLWFALGTVPTSMALGLAMALFANKVLRGKGFIRTAYFYPTVVPMIAVANIWLFIYTPEYGALSHVMEWFGQREMNWLGDKTNVMFAMIFMVIWKEAGYFMIFYLAGLQNISKELYESASMDGARPWTVFRRVTFPLLMPTTMFVMIIAFTNSFKLVDHLVIMTKGGPDNASNLLLYYIYETAFSFWDQGMASALTIVMVALLLLVAALQFFGLDKKIHYN</sequence>
<evidence type="ECO:0000256" key="6">
    <source>
        <dbReference type="ARBA" id="ARBA00023136"/>
    </source>
</evidence>
<feature type="transmembrane region" description="Helical" evidence="7">
    <location>
        <begin position="111"/>
        <end position="130"/>
    </location>
</feature>
<dbReference type="InterPro" id="IPR051393">
    <property type="entry name" value="ABC_transporter_permease"/>
</dbReference>
<name>A0ABY4WFI5_9BACL</name>
<dbReference type="PANTHER" id="PTHR30193">
    <property type="entry name" value="ABC TRANSPORTER PERMEASE PROTEIN"/>
    <property type="match status" value="1"/>
</dbReference>
<keyword evidence="6 7" id="KW-0472">Membrane</keyword>
<keyword evidence="5 7" id="KW-1133">Transmembrane helix</keyword>
<feature type="domain" description="ABC transmembrane type-1" evidence="8">
    <location>
        <begin position="73"/>
        <end position="285"/>
    </location>
</feature>
<evidence type="ECO:0000259" key="8">
    <source>
        <dbReference type="PROSITE" id="PS50928"/>
    </source>
</evidence>
<evidence type="ECO:0000313" key="10">
    <source>
        <dbReference type="Proteomes" id="UP001056500"/>
    </source>
</evidence>
<proteinExistence type="inferred from homology"/>
<evidence type="ECO:0000313" key="9">
    <source>
        <dbReference type="EMBL" id="USG65619.1"/>
    </source>
</evidence>
<comment type="similarity">
    <text evidence="7">Belongs to the binding-protein-dependent transport system permease family.</text>
</comment>
<dbReference type="Pfam" id="PF00528">
    <property type="entry name" value="BPD_transp_1"/>
    <property type="match status" value="1"/>
</dbReference>
<gene>
    <name evidence="9" type="ORF">NDK47_26555</name>
</gene>
<dbReference type="EMBL" id="CP098755">
    <property type="protein sequence ID" value="USG65619.1"/>
    <property type="molecule type" value="Genomic_DNA"/>
</dbReference>
<feature type="transmembrane region" description="Helical" evidence="7">
    <location>
        <begin position="266"/>
        <end position="289"/>
    </location>
</feature>
<dbReference type="Gene3D" id="1.10.3720.10">
    <property type="entry name" value="MetI-like"/>
    <property type="match status" value="1"/>
</dbReference>
<accession>A0ABY4WFI5</accession>
<evidence type="ECO:0000256" key="4">
    <source>
        <dbReference type="ARBA" id="ARBA00022692"/>
    </source>
</evidence>
<comment type="subcellular location">
    <subcellularLocation>
        <location evidence="1 7">Cell membrane</location>
        <topology evidence="1 7">Multi-pass membrane protein</topology>
    </subcellularLocation>
</comment>
<keyword evidence="10" id="KW-1185">Reference proteome</keyword>
<keyword evidence="2 7" id="KW-0813">Transport</keyword>
<feature type="transmembrane region" description="Helical" evidence="7">
    <location>
        <begin position="12"/>
        <end position="32"/>
    </location>
</feature>
<evidence type="ECO:0000256" key="5">
    <source>
        <dbReference type="ARBA" id="ARBA00022989"/>
    </source>
</evidence>
<dbReference type="CDD" id="cd06261">
    <property type="entry name" value="TM_PBP2"/>
    <property type="match status" value="1"/>
</dbReference>
<organism evidence="9 10">
    <name type="scientific">Brevibacillus ruminantium</name>
    <dbReference type="NCBI Taxonomy" id="2950604"/>
    <lineage>
        <taxon>Bacteria</taxon>
        <taxon>Bacillati</taxon>
        <taxon>Bacillota</taxon>
        <taxon>Bacilli</taxon>
        <taxon>Bacillales</taxon>
        <taxon>Paenibacillaceae</taxon>
        <taxon>Brevibacillus</taxon>
    </lineage>
</organism>
<keyword evidence="4 7" id="KW-0812">Transmembrane</keyword>
<evidence type="ECO:0000256" key="7">
    <source>
        <dbReference type="RuleBase" id="RU363032"/>
    </source>
</evidence>
<evidence type="ECO:0000256" key="3">
    <source>
        <dbReference type="ARBA" id="ARBA00022475"/>
    </source>
</evidence>
<dbReference type="Proteomes" id="UP001056500">
    <property type="component" value="Chromosome"/>
</dbReference>
<dbReference type="InterPro" id="IPR035906">
    <property type="entry name" value="MetI-like_sf"/>
</dbReference>
<dbReference type="InterPro" id="IPR000515">
    <property type="entry name" value="MetI-like"/>
</dbReference>
<feature type="transmembrane region" description="Helical" evidence="7">
    <location>
        <begin position="159"/>
        <end position="183"/>
    </location>
</feature>
<feature type="transmembrane region" description="Helical" evidence="7">
    <location>
        <begin position="77"/>
        <end position="99"/>
    </location>
</feature>
<feature type="transmembrane region" description="Helical" evidence="7">
    <location>
        <begin position="204"/>
        <end position="225"/>
    </location>
</feature>